<evidence type="ECO:0000259" key="2">
    <source>
        <dbReference type="PROSITE" id="PS51084"/>
    </source>
</evidence>
<evidence type="ECO:0000313" key="3">
    <source>
        <dbReference type="EMBL" id="MDN4526859.1"/>
    </source>
</evidence>
<dbReference type="Pfam" id="PF01230">
    <property type="entry name" value="HIT"/>
    <property type="match status" value="1"/>
</dbReference>
<gene>
    <name evidence="3" type="ORF">QYB97_20425</name>
</gene>
<evidence type="ECO:0000256" key="1">
    <source>
        <dbReference type="PROSITE-ProRule" id="PRU00464"/>
    </source>
</evidence>
<dbReference type="PANTHER" id="PTHR23089">
    <property type="entry name" value="HISTIDINE TRIAD HIT PROTEIN"/>
    <property type="match status" value="1"/>
</dbReference>
<sequence>MTTAAEDFYCDEVLSGNTEVEKVWETEHTLAFYHTRPFYKVHIVVIPKQHILSFLEIDEETKHIMEDVFSVIQKVANGVNEKYGACTVSSNVGGYQSNKHMHWHVRFGDRIRS</sequence>
<dbReference type="Gene3D" id="3.30.428.10">
    <property type="entry name" value="HIT-like"/>
    <property type="match status" value="1"/>
</dbReference>
<organism evidence="3 4">
    <name type="scientific">Fictibacillus fluitans</name>
    <dbReference type="NCBI Taxonomy" id="3058422"/>
    <lineage>
        <taxon>Bacteria</taxon>
        <taxon>Bacillati</taxon>
        <taxon>Bacillota</taxon>
        <taxon>Bacilli</taxon>
        <taxon>Bacillales</taxon>
        <taxon>Fictibacillaceae</taxon>
        <taxon>Fictibacillus</taxon>
    </lineage>
</organism>
<feature type="domain" description="HIT" evidence="2">
    <location>
        <begin position="9"/>
        <end position="113"/>
    </location>
</feature>
<dbReference type="InterPro" id="IPR036265">
    <property type="entry name" value="HIT-like_sf"/>
</dbReference>
<keyword evidence="4" id="KW-1185">Reference proteome</keyword>
<proteinExistence type="predicted"/>
<dbReference type="EMBL" id="JAUHTR010000015">
    <property type="protein sequence ID" value="MDN4526859.1"/>
    <property type="molecule type" value="Genomic_DNA"/>
</dbReference>
<dbReference type="InterPro" id="IPR001310">
    <property type="entry name" value="Histidine_triad_HIT"/>
</dbReference>
<evidence type="ECO:0000313" key="4">
    <source>
        <dbReference type="Proteomes" id="UP001172721"/>
    </source>
</evidence>
<name>A0ABT8I1E7_9BACL</name>
<dbReference type="SUPFAM" id="SSF54197">
    <property type="entry name" value="HIT-like"/>
    <property type="match status" value="1"/>
</dbReference>
<reference evidence="3" key="1">
    <citation type="submission" date="2023-07" db="EMBL/GenBank/DDBJ databases">
        <title>Fictibacillus sp. isolated from freshwater pond.</title>
        <authorList>
            <person name="Kirdat K."/>
            <person name="Bhat A."/>
            <person name="Mourya A."/>
            <person name="Yadav A."/>
        </authorList>
    </citation>
    <scope>NUCLEOTIDE SEQUENCE</scope>
    <source>
        <strain evidence="3">NE201</strain>
    </source>
</reference>
<comment type="caution">
    <text evidence="3">The sequence shown here is derived from an EMBL/GenBank/DDBJ whole genome shotgun (WGS) entry which is preliminary data.</text>
</comment>
<dbReference type="RefSeq" id="WP_301167878.1">
    <property type="nucleotide sequence ID" value="NZ_JAUHTR010000015.1"/>
</dbReference>
<feature type="short sequence motif" description="Histidine triad motif" evidence="1">
    <location>
        <begin position="100"/>
        <end position="104"/>
    </location>
</feature>
<protein>
    <submittedName>
        <fullName evidence="3">HIT domain-containing protein</fullName>
    </submittedName>
</protein>
<accession>A0ABT8I1E7</accession>
<dbReference type="InterPro" id="IPR011146">
    <property type="entry name" value="HIT-like"/>
</dbReference>
<dbReference type="Proteomes" id="UP001172721">
    <property type="component" value="Unassembled WGS sequence"/>
</dbReference>
<dbReference type="PROSITE" id="PS51084">
    <property type="entry name" value="HIT_2"/>
    <property type="match status" value="1"/>
</dbReference>